<dbReference type="InterPro" id="IPR011708">
    <property type="entry name" value="DNA_pol3_alpha_NTPase_dom"/>
</dbReference>
<dbReference type="STRING" id="582899.Hden_0755"/>
<evidence type="ECO:0000256" key="9">
    <source>
        <dbReference type="ARBA" id="ARBA00022763"/>
    </source>
</evidence>
<evidence type="ECO:0000256" key="12">
    <source>
        <dbReference type="ARBA" id="ARBA00049244"/>
    </source>
</evidence>
<keyword evidence="6 13" id="KW-0808">Transferase</keyword>
<dbReference type="GO" id="GO:0003887">
    <property type="term" value="F:DNA-directed DNA polymerase activity"/>
    <property type="evidence" value="ECO:0007669"/>
    <property type="project" value="UniProtKB-UniRule"/>
</dbReference>
<dbReference type="CDD" id="cd04485">
    <property type="entry name" value="DnaE_OBF"/>
    <property type="match status" value="1"/>
</dbReference>
<dbReference type="AlphaFoldDB" id="D8JTL1"/>
<dbReference type="Proteomes" id="UP000002033">
    <property type="component" value="Chromosome"/>
</dbReference>
<sequence length="1115" mass="124527">MTSYAELATTTNFSFLRGASNPEDFVGRAILLGHTGIGIADRNTLAGVVRAYGALQDLRREGLPAPQKVREGSGPGEYAWVVDGKSREWADFSNAIKARAESFTLLAGARLVFMDGTPDIIAYPENRAGWARLCRLLTHGKRLAKKGECSLCREDLLSDCADLQLIVMSPPVLDGFEAYVRVIAKAAPNNVWLAASLHLKGDDSRVLHRLSAIAKSSNVPLIAVNDVLYDVPEQRPVQDILTCIREGLRIEAAGTRLEANAERHLKSSEEMERLFRDYPSAVAATQDLLRRISFSLGELKYEYPEEPVPAGWTPQGWLEHLSWQKAGERYPSGVPEKVQQQVTEELKLIAQLDYAPYFLTVYDIVRYANEKGILCQGRGSAANSAVCYVLGITAVDPEQHNLLFARFISSERREPPDIDVDFEHERREEVIQYIYERYGRERAGLVATVIRYRPRSAIREVGKVLGLSEDITSRIAGTVWGSWGSKLSETHLRQAGIDHRNPVIGQAIAFATRILGFPRHLSQHVGGFVLARGRLDEIVPIGNAAMDDRTFIEWDKDDIDVLGLMKVDVLALGMLTCIRKAFDLIRTHEGESFNLATLPAEQPDIYAMLQKGDSIGVFQVESRAQINMLPRLRPDKFYDLVIQVAIVRPGPIQGDMVHPYLRRRKNREEVTFPSPKPPHDPDELKNVLSRTLGVPLFQEQAMQLAMVAAQFTDAEANQLRRAMATFRHVGTIGKFESLLVERMVARGYDRDFAERCFEQIKGFGEYGFPESHAAAFARLVYISAFIKCRYPAAFACALLNSQPMGFYAPAQIVRDAHEHGVEVYPADVNASDWDNTLCAGAGGKTALRIGFRQIDGLSEDWCKRLIDMRRNGYADLDSLAQRTRLPQRALRLLADADCFRSVGIHRRDALWSARRLPDADELPLFAAAREADLGEEADAQLPAMSLSENIAVDYQTTRLSLKGHPMECLRDIFRGEGIASCAELAAQRDGSWGRVAGVVLVRQRPGKGNAIFITLEDETGITNAVLWARTFEKFRNEVMGGRLLLIEGKVQRSPENVIHLMATRIVDRTPELSRLADAYSPTITLSNADEFLHPQASRVRHPRNVRILPGSRDFH</sequence>
<keyword evidence="10 13" id="KW-0239">DNA-directed DNA polymerase</keyword>
<feature type="domain" description="OB" evidence="14">
    <location>
        <begin position="995"/>
        <end position="1065"/>
    </location>
</feature>
<dbReference type="CDD" id="cd07434">
    <property type="entry name" value="PHP_PolIIIA_DnaE2"/>
    <property type="match status" value="1"/>
</dbReference>
<evidence type="ECO:0000259" key="14">
    <source>
        <dbReference type="Pfam" id="PF01336"/>
    </source>
</evidence>
<keyword evidence="8 13" id="KW-0235">DNA replication</keyword>
<dbReference type="Gene3D" id="1.10.150.870">
    <property type="match status" value="1"/>
</dbReference>
<dbReference type="eggNOG" id="COG0587">
    <property type="taxonomic scope" value="Bacteria"/>
</dbReference>
<dbReference type="InterPro" id="IPR040982">
    <property type="entry name" value="DNA_pol3_finger"/>
</dbReference>
<dbReference type="InterPro" id="IPR004805">
    <property type="entry name" value="DnaE2/DnaE/PolC"/>
</dbReference>
<evidence type="ECO:0000256" key="5">
    <source>
        <dbReference type="ARBA" id="ARBA00022490"/>
    </source>
</evidence>
<dbReference type="Pfam" id="PF07733">
    <property type="entry name" value="DNA_pol3_alpha"/>
    <property type="match status" value="1"/>
</dbReference>
<dbReference type="GO" id="GO:0003676">
    <property type="term" value="F:nucleic acid binding"/>
    <property type="evidence" value="ECO:0007669"/>
    <property type="project" value="InterPro"/>
</dbReference>
<evidence type="ECO:0000256" key="4">
    <source>
        <dbReference type="ARBA" id="ARBA00017273"/>
    </source>
</evidence>
<protein>
    <recommendedName>
        <fullName evidence="4 13">Error-prone DNA polymerase</fullName>
        <ecNumber evidence="3 13">2.7.7.7</ecNumber>
    </recommendedName>
</protein>
<keyword evidence="11 13" id="KW-0234">DNA repair</keyword>
<evidence type="ECO:0000256" key="3">
    <source>
        <dbReference type="ARBA" id="ARBA00012417"/>
    </source>
</evidence>
<dbReference type="PANTHER" id="PTHR32294:SF4">
    <property type="entry name" value="ERROR-PRONE DNA POLYMERASE"/>
    <property type="match status" value="1"/>
</dbReference>
<dbReference type="Pfam" id="PF17657">
    <property type="entry name" value="DNA_pol3_finger"/>
    <property type="match status" value="1"/>
</dbReference>
<dbReference type="Pfam" id="PF01336">
    <property type="entry name" value="tRNA_anti-codon"/>
    <property type="match status" value="1"/>
</dbReference>
<dbReference type="InterPro" id="IPR004365">
    <property type="entry name" value="NA-bd_OB_tRNA"/>
</dbReference>
<dbReference type="InterPro" id="IPR012340">
    <property type="entry name" value="NA-bd_OB-fold"/>
</dbReference>
<dbReference type="HAMAP" id="MF_01902">
    <property type="entry name" value="DNApol_error_prone"/>
    <property type="match status" value="1"/>
</dbReference>
<dbReference type="HOGENOM" id="CLU_001600_4_0_5"/>
<organism evidence="18 19">
    <name type="scientific">Hyphomicrobium denitrificans (strain ATCC 51888 / DSM 1869 / NCIMB 11706 / TK 0415)</name>
    <dbReference type="NCBI Taxonomy" id="582899"/>
    <lineage>
        <taxon>Bacteria</taxon>
        <taxon>Pseudomonadati</taxon>
        <taxon>Pseudomonadota</taxon>
        <taxon>Alphaproteobacteria</taxon>
        <taxon>Hyphomicrobiales</taxon>
        <taxon>Hyphomicrobiaceae</taxon>
        <taxon>Hyphomicrobium</taxon>
    </lineage>
</organism>
<name>D8JTL1_HYPDA</name>
<dbReference type="PANTHER" id="PTHR32294">
    <property type="entry name" value="DNA POLYMERASE III SUBUNIT ALPHA"/>
    <property type="match status" value="1"/>
</dbReference>
<keyword evidence="9 13" id="KW-0227">DNA damage</keyword>
<dbReference type="KEGG" id="hdn:Hden_0755"/>
<dbReference type="Pfam" id="PF14579">
    <property type="entry name" value="HHH_6"/>
    <property type="match status" value="1"/>
</dbReference>
<proteinExistence type="inferred from homology"/>
<dbReference type="InterPro" id="IPR023073">
    <property type="entry name" value="DnaE2"/>
</dbReference>
<evidence type="ECO:0000256" key="1">
    <source>
        <dbReference type="ARBA" id="ARBA00004496"/>
    </source>
</evidence>
<dbReference type="NCBIfam" id="NF004225">
    <property type="entry name" value="PRK05672.1"/>
    <property type="match status" value="1"/>
</dbReference>
<dbReference type="GO" id="GO:0008408">
    <property type="term" value="F:3'-5' exonuclease activity"/>
    <property type="evidence" value="ECO:0007669"/>
    <property type="project" value="InterPro"/>
</dbReference>
<evidence type="ECO:0000259" key="16">
    <source>
        <dbReference type="Pfam" id="PF14579"/>
    </source>
</evidence>
<evidence type="ECO:0000256" key="13">
    <source>
        <dbReference type="HAMAP-Rule" id="MF_01902"/>
    </source>
</evidence>
<keyword evidence="19" id="KW-1185">Reference proteome</keyword>
<evidence type="ECO:0000256" key="6">
    <source>
        <dbReference type="ARBA" id="ARBA00022679"/>
    </source>
</evidence>
<evidence type="ECO:0000256" key="10">
    <source>
        <dbReference type="ARBA" id="ARBA00022932"/>
    </source>
</evidence>
<accession>D8JTL1</accession>
<keyword evidence="5 13" id="KW-0963">Cytoplasm</keyword>
<evidence type="ECO:0000256" key="11">
    <source>
        <dbReference type="ARBA" id="ARBA00023204"/>
    </source>
</evidence>
<dbReference type="RefSeq" id="WP_013214788.1">
    <property type="nucleotide sequence ID" value="NC_014313.1"/>
</dbReference>
<dbReference type="OrthoDB" id="9803237at2"/>
<comment type="similarity">
    <text evidence="2 13">Belongs to the DNA polymerase type-C family. DnaE2 subfamily.</text>
</comment>
<comment type="function">
    <text evidence="13">DNA polymerase involved in damage-induced mutagenesis and translesion synthesis (TLS). It is not the major replicative DNA polymerase.</text>
</comment>
<feature type="domain" description="Bacterial DNA polymerase III alpha subunit NTPase" evidence="15">
    <location>
        <begin position="317"/>
        <end position="571"/>
    </location>
</feature>
<dbReference type="GO" id="GO:0006260">
    <property type="term" value="P:DNA replication"/>
    <property type="evidence" value="ECO:0007669"/>
    <property type="project" value="UniProtKB-KW"/>
</dbReference>
<dbReference type="EMBL" id="CP002083">
    <property type="protein sequence ID" value="ADJ22573.1"/>
    <property type="molecule type" value="Genomic_DNA"/>
</dbReference>
<evidence type="ECO:0000313" key="18">
    <source>
        <dbReference type="EMBL" id="ADJ22573.1"/>
    </source>
</evidence>
<dbReference type="Gene3D" id="2.40.50.140">
    <property type="entry name" value="Nucleic acid-binding proteins"/>
    <property type="match status" value="1"/>
</dbReference>
<comment type="catalytic activity">
    <reaction evidence="12 13">
        <text>DNA(n) + a 2'-deoxyribonucleoside 5'-triphosphate = DNA(n+1) + diphosphate</text>
        <dbReference type="Rhea" id="RHEA:22508"/>
        <dbReference type="Rhea" id="RHEA-COMP:17339"/>
        <dbReference type="Rhea" id="RHEA-COMP:17340"/>
        <dbReference type="ChEBI" id="CHEBI:33019"/>
        <dbReference type="ChEBI" id="CHEBI:61560"/>
        <dbReference type="ChEBI" id="CHEBI:173112"/>
        <dbReference type="EC" id="2.7.7.7"/>
    </reaction>
</comment>
<comment type="subcellular location">
    <subcellularLocation>
        <location evidence="1 13">Cytoplasm</location>
    </subcellularLocation>
</comment>
<evidence type="ECO:0000256" key="2">
    <source>
        <dbReference type="ARBA" id="ARBA00007391"/>
    </source>
</evidence>
<keyword evidence="7 13" id="KW-0548">Nucleotidyltransferase</keyword>
<dbReference type="GO" id="GO:0005737">
    <property type="term" value="C:cytoplasm"/>
    <property type="evidence" value="ECO:0007669"/>
    <property type="project" value="UniProtKB-SubCell"/>
</dbReference>
<gene>
    <name evidence="13" type="primary">dnaE2</name>
    <name evidence="18" type="ordered locus">Hden_0755</name>
</gene>
<dbReference type="NCBIfam" id="TIGR00594">
    <property type="entry name" value="polc"/>
    <property type="match status" value="1"/>
</dbReference>
<reference evidence="19" key="1">
    <citation type="journal article" date="2011" name="J. Bacteriol.">
        <title>Genome sequences of eight morphologically diverse alphaproteobacteria.</title>
        <authorList>
            <consortium name="US DOE Joint Genome Institute"/>
            <person name="Brown P.J."/>
            <person name="Kysela D.T."/>
            <person name="Buechlein A."/>
            <person name="Hemmerich C."/>
            <person name="Brun Y.V."/>
        </authorList>
    </citation>
    <scope>NUCLEOTIDE SEQUENCE [LARGE SCALE GENOMIC DNA]</scope>
    <source>
        <strain evidence="19">ATCC 51888 / DSM 1869 / NCIB 11706 / TK 0415</strain>
    </source>
</reference>
<dbReference type="GO" id="GO:0006281">
    <property type="term" value="P:DNA repair"/>
    <property type="evidence" value="ECO:0007669"/>
    <property type="project" value="UniProtKB-UniRule"/>
</dbReference>
<evidence type="ECO:0000256" key="7">
    <source>
        <dbReference type="ARBA" id="ARBA00022695"/>
    </source>
</evidence>
<feature type="domain" description="DNA polymerase III alpha subunit finger" evidence="17">
    <location>
        <begin position="574"/>
        <end position="746"/>
    </location>
</feature>
<dbReference type="EC" id="2.7.7.7" evidence="3 13"/>
<dbReference type="Gene3D" id="3.20.20.140">
    <property type="entry name" value="Metal-dependent hydrolases"/>
    <property type="match status" value="1"/>
</dbReference>
<feature type="domain" description="DNA polymerase helix-hairpin-helix motif" evidence="16">
    <location>
        <begin position="820"/>
        <end position="908"/>
    </location>
</feature>
<evidence type="ECO:0000313" key="19">
    <source>
        <dbReference type="Proteomes" id="UP000002033"/>
    </source>
</evidence>
<evidence type="ECO:0000259" key="17">
    <source>
        <dbReference type="Pfam" id="PF17657"/>
    </source>
</evidence>
<dbReference type="InterPro" id="IPR029460">
    <property type="entry name" value="DNAPol_HHH"/>
</dbReference>
<evidence type="ECO:0000256" key="8">
    <source>
        <dbReference type="ARBA" id="ARBA00022705"/>
    </source>
</evidence>
<evidence type="ECO:0000259" key="15">
    <source>
        <dbReference type="Pfam" id="PF07733"/>
    </source>
</evidence>